<protein>
    <recommendedName>
        <fullName evidence="3">Transposase IS701-like DDE domain-containing protein</fullName>
    </recommendedName>
</protein>
<sequence>MVKRAVHRGIKFSYVLADSWFTNKEIVRFIHSRHVRCRWLGMIKVGKNGKTKHDAEHGDLTSHVLIKFGKKLRLQKYSRKLKCNCIMFDPRSEVYR</sequence>
<accession>A0A413XE34</accession>
<comment type="caution">
    <text evidence="1">The sequence shown here is derived from an EMBL/GenBank/DDBJ whole genome shotgun (WGS) entry which is preliminary data.</text>
</comment>
<proteinExistence type="predicted"/>
<dbReference type="EMBL" id="QSHA01000003">
    <property type="protein sequence ID" value="RHB75663.1"/>
    <property type="molecule type" value="Genomic_DNA"/>
</dbReference>
<evidence type="ECO:0000313" key="2">
    <source>
        <dbReference type="Proteomes" id="UP000286114"/>
    </source>
</evidence>
<dbReference type="Proteomes" id="UP000286114">
    <property type="component" value="Unassembled WGS sequence"/>
</dbReference>
<evidence type="ECO:0000313" key="1">
    <source>
        <dbReference type="EMBL" id="RHB75663.1"/>
    </source>
</evidence>
<reference evidence="1 2" key="1">
    <citation type="submission" date="2018-08" db="EMBL/GenBank/DDBJ databases">
        <title>A genome reference for cultivated species of the human gut microbiota.</title>
        <authorList>
            <person name="Zou Y."/>
            <person name="Xue W."/>
            <person name="Luo G."/>
        </authorList>
    </citation>
    <scope>NUCLEOTIDE SEQUENCE [LARGE SCALE GENOMIC DNA]</scope>
    <source>
        <strain evidence="1 2">AM39-1</strain>
    </source>
</reference>
<gene>
    <name evidence="1" type="ORF">DW873_05875</name>
</gene>
<name>A0A413XE34_BACUN</name>
<organism evidence="1 2">
    <name type="scientific">Bacteroides uniformis</name>
    <dbReference type="NCBI Taxonomy" id="820"/>
    <lineage>
        <taxon>Bacteria</taxon>
        <taxon>Pseudomonadati</taxon>
        <taxon>Bacteroidota</taxon>
        <taxon>Bacteroidia</taxon>
        <taxon>Bacteroidales</taxon>
        <taxon>Bacteroidaceae</taxon>
        <taxon>Bacteroides</taxon>
    </lineage>
</organism>
<dbReference type="AlphaFoldDB" id="A0A413XE34"/>
<evidence type="ECO:0008006" key="3">
    <source>
        <dbReference type="Google" id="ProtNLM"/>
    </source>
</evidence>